<evidence type="ECO:0000256" key="9">
    <source>
        <dbReference type="PIRSR" id="PIRSR000102-3"/>
    </source>
</evidence>
<evidence type="ECO:0000256" key="3">
    <source>
        <dbReference type="ARBA" id="ARBA00012967"/>
    </source>
</evidence>
<comment type="pathway">
    <text evidence="1 7">Fermentation; pyruvate fermentation to lactate; (S)-lactate from pyruvate: step 1/1.</text>
</comment>
<sequence>MPPEFPAKVAIVGAGYVGASTAFALLFTPLVKEIVLVDINHARAEGEAMDLAHAATLIRPVKIYAGHASDCAGARIVIFTAGANQRPGETRLELVHRNAAIVKEALPPLLPYCPDALILMVANPVDVLTYVAWKLSGLPENKVLGSGTVLDSARFRHLLSRHLHVDPRNIHAYVIGEHGDTEVPVWSLANVAGIDLADFYLLDGTTEENALREEMSRRVREAAYAIIERKGATAYGVALALSRITESIIRDEKAVLTVSSVIRNLYGIEGEVALSLPCIVGSSGREKILAIPLGSEELAALQHSAVTLQETIAGLNL</sequence>
<dbReference type="InterPro" id="IPR001557">
    <property type="entry name" value="L-lactate/malate_DH"/>
</dbReference>
<feature type="binding site" evidence="7">
    <location>
        <position position="43"/>
    </location>
    <ligand>
        <name>NAD(+)</name>
        <dbReference type="ChEBI" id="CHEBI:57540"/>
    </ligand>
</feature>
<name>A0A2T0AKD0_9FIRM</name>
<feature type="binding site" evidence="7 9">
    <location>
        <begin position="121"/>
        <end position="123"/>
    </location>
    <ligand>
        <name>NAD(+)</name>
        <dbReference type="ChEBI" id="CHEBI:57540"/>
    </ligand>
</feature>
<dbReference type="InterPro" id="IPR001236">
    <property type="entry name" value="Lactate/malate_DH_N"/>
</dbReference>
<reference evidence="12 13" key="1">
    <citation type="submission" date="2018-03" db="EMBL/GenBank/DDBJ databases">
        <title>Genome sequence of Moorella humiferrea DSM 23265.</title>
        <authorList>
            <person name="Poehlein A."/>
            <person name="Daniel R."/>
        </authorList>
    </citation>
    <scope>NUCLEOTIDE SEQUENCE [LARGE SCALE GENOMIC DNA]</scope>
    <source>
        <strain evidence="12 13">DSM 23265</strain>
    </source>
</reference>
<comment type="subcellular location">
    <subcellularLocation>
        <location evidence="7">Cytoplasm</location>
    </subcellularLocation>
</comment>
<dbReference type="Gene3D" id="3.40.50.720">
    <property type="entry name" value="NAD(P)-binding Rossmann-like Domain"/>
    <property type="match status" value="1"/>
</dbReference>
<evidence type="ECO:0000259" key="11">
    <source>
        <dbReference type="Pfam" id="PF02866"/>
    </source>
</evidence>
<dbReference type="InterPro" id="IPR018177">
    <property type="entry name" value="L-lactate_DH_AS"/>
</dbReference>
<dbReference type="PRINTS" id="PR00086">
    <property type="entry name" value="LLDHDRGNASE"/>
</dbReference>
<accession>A0A2T0AKD0</accession>
<feature type="modified residue" description="Phosphotyrosine" evidence="7">
    <location>
        <position position="224"/>
    </location>
</feature>
<dbReference type="GO" id="GO:0006089">
    <property type="term" value="P:lactate metabolic process"/>
    <property type="evidence" value="ECO:0007669"/>
    <property type="project" value="TreeGrafter"/>
</dbReference>
<comment type="catalytic activity">
    <reaction evidence="6 7">
        <text>(S)-lactate + NAD(+) = pyruvate + NADH + H(+)</text>
        <dbReference type="Rhea" id="RHEA:23444"/>
        <dbReference type="ChEBI" id="CHEBI:15361"/>
        <dbReference type="ChEBI" id="CHEBI:15378"/>
        <dbReference type="ChEBI" id="CHEBI:16651"/>
        <dbReference type="ChEBI" id="CHEBI:57540"/>
        <dbReference type="ChEBI" id="CHEBI:57945"/>
        <dbReference type="EC" id="1.1.1.27"/>
    </reaction>
</comment>
<comment type="similarity">
    <text evidence="2 7">Belongs to the LDH/MDH superfamily. LDH family.</text>
</comment>
<dbReference type="AlphaFoldDB" id="A0A2T0AKD0"/>
<dbReference type="InterPro" id="IPR015955">
    <property type="entry name" value="Lactate_DH/Glyco_Ohase_4_C"/>
</dbReference>
<dbReference type="GO" id="GO:0006096">
    <property type="term" value="P:glycolytic process"/>
    <property type="evidence" value="ECO:0007669"/>
    <property type="project" value="UniProtKB-UniRule"/>
</dbReference>
<dbReference type="NCBIfam" id="NF000824">
    <property type="entry name" value="PRK00066.1"/>
    <property type="match status" value="1"/>
</dbReference>
<comment type="caution">
    <text evidence="7">Lacks conserved residue(s) required for the propagation of feature annotation.</text>
</comment>
<dbReference type="GO" id="GO:0005737">
    <property type="term" value="C:cytoplasm"/>
    <property type="evidence" value="ECO:0007669"/>
    <property type="project" value="UniProtKB-SubCell"/>
</dbReference>
<keyword evidence="5 7" id="KW-0520">NAD</keyword>
<evidence type="ECO:0000313" key="12">
    <source>
        <dbReference type="EMBL" id="PRR69027.1"/>
    </source>
</evidence>
<comment type="function">
    <text evidence="7">Catalyzes the conversion of lactate to pyruvate.</text>
</comment>
<evidence type="ECO:0000256" key="6">
    <source>
        <dbReference type="ARBA" id="ARBA00049258"/>
    </source>
</evidence>
<dbReference type="CDD" id="cd05292">
    <property type="entry name" value="LDH_2"/>
    <property type="match status" value="1"/>
</dbReference>
<dbReference type="EC" id="1.1.1.27" evidence="3 7"/>
<feature type="binding site" evidence="7">
    <location>
        <position position="156"/>
    </location>
    <ligand>
        <name>beta-D-fructose 1,6-bisphosphate</name>
        <dbReference type="ChEBI" id="CHEBI:32966"/>
        <note>allosteric activator</note>
    </ligand>
</feature>
<comment type="activity regulation">
    <text evidence="7">Allosterically activated by fructose 1,6-bisphosphate (FBP).</text>
</comment>
<dbReference type="GO" id="GO:0004459">
    <property type="term" value="F:L-lactate dehydrogenase (NAD+) activity"/>
    <property type="evidence" value="ECO:0007669"/>
    <property type="project" value="UniProtKB-UniRule"/>
</dbReference>
<feature type="binding site" evidence="7">
    <location>
        <begin position="82"/>
        <end position="83"/>
    </location>
    <ligand>
        <name>NAD(+)</name>
        <dbReference type="ChEBI" id="CHEBI:57540"/>
    </ligand>
</feature>
<keyword evidence="13" id="KW-1185">Reference proteome</keyword>
<evidence type="ECO:0000259" key="10">
    <source>
        <dbReference type="Pfam" id="PF00056"/>
    </source>
</evidence>
<dbReference type="PANTHER" id="PTHR43128:SF16">
    <property type="entry name" value="L-LACTATE DEHYDROGENASE"/>
    <property type="match status" value="1"/>
</dbReference>
<evidence type="ECO:0000256" key="8">
    <source>
        <dbReference type="PIRSR" id="PIRSR000102-1"/>
    </source>
</evidence>
<dbReference type="SUPFAM" id="SSF51735">
    <property type="entry name" value="NAD(P)-binding Rossmann-fold domains"/>
    <property type="match status" value="1"/>
</dbReference>
<dbReference type="InterPro" id="IPR022383">
    <property type="entry name" value="Lactate/malate_DH_C"/>
</dbReference>
<feature type="binding site" evidence="7">
    <location>
        <begin position="123"/>
        <end position="126"/>
    </location>
    <ligand>
        <name>substrate</name>
    </ligand>
</feature>
<feature type="binding site" evidence="7">
    <location>
        <begin position="151"/>
        <end position="154"/>
    </location>
    <ligand>
        <name>substrate</name>
    </ligand>
</feature>
<feature type="binding site" evidence="7">
    <location>
        <position position="146"/>
    </location>
    <ligand>
        <name>NAD(+)</name>
        <dbReference type="ChEBI" id="CHEBI:57540"/>
    </ligand>
</feature>
<evidence type="ECO:0000256" key="7">
    <source>
        <dbReference type="HAMAP-Rule" id="MF_00488"/>
    </source>
</evidence>
<keyword evidence="7" id="KW-0597">Phosphoprotein</keyword>
<dbReference type="InterPro" id="IPR036291">
    <property type="entry name" value="NAD(P)-bd_dom_sf"/>
</dbReference>
<protein>
    <recommendedName>
        <fullName evidence="3 7">L-lactate dehydrogenase</fullName>
        <shortName evidence="7">L-LDH</shortName>
        <ecNumber evidence="3 7">1.1.1.27</ecNumber>
    </recommendedName>
</protein>
<feature type="binding site" evidence="7">
    <location>
        <position position="91"/>
    </location>
    <ligand>
        <name>substrate</name>
    </ligand>
</feature>
<dbReference type="Gene3D" id="3.90.110.10">
    <property type="entry name" value="Lactate dehydrogenase/glycoside hydrolase, family 4, C-terminal"/>
    <property type="match status" value="1"/>
</dbReference>
<dbReference type="PANTHER" id="PTHR43128">
    <property type="entry name" value="L-2-HYDROXYCARBOXYLATE DEHYDROGENASE (NAD(P)(+))"/>
    <property type="match status" value="1"/>
</dbReference>
<feature type="domain" description="Lactate/malate dehydrogenase C-terminal" evidence="11">
    <location>
        <begin position="148"/>
        <end position="312"/>
    </location>
</feature>
<feature type="binding site" evidence="7">
    <location>
        <position position="17"/>
    </location>
    <ligand>
        <name>NAD(+)</name>
        <dbReference type="ChEBI" id="CHEBI:57540"/>
    </ligand>
</feature>
<dbReference type="UniPathway" id="UPA00554">
    <property type="reaction ID" value="UER00611"/>
</dbReference>
<dbReference type="InterPro" id="IPR011304">
    <property type="entry name" value="L-lactate_DH"/>
</dbReference>
<keyword evidence="7" id="KW-0963">Cytoplasm</keyword>
<dbReference type="HAMAP" id="MF_00488">
    <property type="entry name" value="Lactate_dehydrog"/>
    <property type="match status" value="1"/>
</dbReference>
<feature type="binding site" evidence="7">
    <location>
        <position position="171"/>
    </location>
    <ligand>
        <name>beta-D-fructose 1,6-bisphosphate</name>
        <dbReference type="ChEBI" id="CHEBI:32966"/>
        <note>allosteric activator</note>
    </ligand>
</feature>
<dbReference type="NCBIfam" id="TIGR01771">
    <property type="entry name" value="L-LDH-NAD"/>
    <property type="match status" value="1"/>
</dbReference>
<dbReference type="Proteomes" id="UP000238415">
    <property type="component" value="Unassembled WGS sequence"/>
</dbReference>
<dbReference type="PROSITE" id="PS00064">
    <property type="entry name" value="L_LDH"/>
    <property type="match status" value="1"/>
</dbReference>
<dbReference type="FunFam" id="3.40.50.720:FF:000018">
    <property type="entry name" value="Malate dehydrogenase"/>
    <property type="match status" value="1"/>
</dbReference>
<keyword evidence="4 7" id="KW-0560">Oxidoreductase</keyword>
<evidence type="ECO:0000256" key="2">
    <source>
        <dbReference type="ARBA" id="ARBA00006054"/>
    </source>
</evidence>
<dbReference type="Pfam" id="PF02866">
    <property type="entry name" value="Ldh_1_C"/>
    <property type="match status" value="1"/>
</dbReference>
<proteinExistence type="inferred from homology"/>
<evidence type="ECO:0000256" key="4">
    <source>
        <dbReference type="ARBA" id="ARBA00023002"/>
    </source>
</evidence>
<feature type="binding site" evidence="9">
    <location>
        <begin position="13"/>
        <end position="18"/>
    </location>
    <ligand>
        <name>NAD(+)</name>
        <dbReference type="ChEBI" id="CHEBI:57540"/>
    </ligand>
</feature>
<feature type="binding site" evidence="7 9">
    <location>
        <position position="38"/>
    </location>
    <ligand>
        <name>NAD(+)</name>
        <dbReference type="ChEBI" id="CHEBI:57540"/>
    </ligand>
</feature>
<keyword evidence="7" id="KW-0021">Allosteric enzyme</keyword>
<evidence type="ECO:0000313" key="13">
    <source>
        <dbReference type="Proteomes" id="UP000238415"/>
    </source>
</evidence>
<feature type="domain" description="Lactate/malate dehydrogenase N-terminal" evidence="10">
    <location>
        <begin position="8"/>
        <end position="145"/>
    </location>
</feature>
<dbReference type="RefSeq" id="WP_106006468.1">
    <property type="nucleotide sequence ID" value="NZ_CP136419.1"/>
</dbReference>
<evidence type="ECO:0000256" key="1">
    <source>
        <dbReference type="ARBA" id="ARBA00004843"/>
    </source>
</evidence>
<feature type="binding site" evidence="9">
    <location>
        <position position="98"/>
    </location>
    <ligand>
        <name>NAD(+)</name>
        <dbReference type="ChEBI" id="CHEBI:57540"/>
    </ligand>
</feature>
<evidence type="ECO:0000256" key="5">
    <source>
        <dbReference type="ARBA" id="ARBA00023027"/>
    </source>
</evidence>
<gene>
    <name evidence="7 12" type="primary">ldh</name>
    <name evidence="12" type="ORF">MOHU_25580</name>
</gene>
<comment type="caution">
    <text evidence="12">The sequence shown here is derived from an EMBL/GenBank/DDBJ whole genome shotgun (WGS) entry which is preliminary data.</text>
</comment>
<feature type="binding site" evidence="7">
    <location>
        <position position="233"/>
    </location>
    <ligand>
        <name>substrate</name>
    </ligand>
</feature>
<feature type="active site" description="Proton acceptor" evidence="7 8">
    <location>
        <position position="178"/>
    </location>
</feature>
<dbReference type="PIRSF" id="PIRSF000102">
    <property type="entry name" value="Lac_mal_DH"/>
    <property type="match status" value="1"/>
</dbReference>
<dbReference type="Pfam" id="PF00056">
    <property type="entry name" value="Ldh_1_N"/>
    <property type="match status" value="1"/>
</dbReference>
<dbReference type="OrthoDB" id="9802969at2"/>
<feature type="binding site" evidence="7">
    <location>
        <position position="85"/>
    </location>
    <ligand>
        <name>substrate</name>
    </ligand>
</feature>
<comment type="subunit">
    <text evidence="7">Homotetramer.</text>
</comment>
<dbReference type="EMBL" id="PVXM01000058">
    <property type="protein sequence ID" value="PRR69027.1"/>
    <property type="molecule type" value="Genomic_DNA"/>
</dbReference>
<dbReference type="SUPFAM" id="SSF56327">
    <property type="entry name" value="LDH C-terminal domain-like"/>
    <property type="match status" value="1"/>
</dbReference>
<organism evidence="12 13">
    <name type="scientific">Neomoorella humiferrea</name>
    <dbReference type="NCBI Taxonomy" id="676965"/>
    <lineage>
        <taxon>Bacteria</taxon>
        <taxon>Bacillati</taxon>
        <taxon>Bacillota</taxon>
        <taxon>Clostridia</taxon>
        <taxon>Neomoorellales</taxon>
        <taxon>Neomoorellaceae</taxon>
        <taxon>Neomoorella</taxon>
    </lineage>
</organism>